<dbReference type="Gene3D" id="3.40.50.150">
    <property type="entry name" value="Vaccinia Virus protein VP39"/>
    <property type="match status" value="1"/>
</dbReference>
<comment type="function">
    <text evidence="7">Specifically methylates the N4 position of cytidine in position 1402 (C1402) of 16S rRNA.</text>
</comment>
<comment type="similarity">
    <text evidence="1 7">Belongs to the methyltransferase superfamily. RsmH family.</text>
</comment>
<evidence type="ECO:0000256" key="7">
    <source>
        <dbReference type="HAMAP-Rule" id="MF_01007"/>
    </source>
</evidence>
<evidence type="ECO:0000256" key="1">
    <source>
        <dbReference type="ARBA" id="ARBA00010396"/>
    </source>
</evidence>
<dbReference type="NCBIfam" id="TIGR00006">
    <property type="entry name" value="16S rRNA (cytosine(1402)-N(4))-methyltransferase RsmH"/>
    <property type="match status" value="1"/>
</dbReference>
<evidence type="ECO:0000313" key="10">
    <source>
        <dbReference type="Proteomes" id="UP000035368"/>
    </source>
</evidence>
<comment type="catalytic activity">
    <reaction evidence="7">
        <text>cytidine(1402) in 16S rRNA + S-adenosyl-L-methionine = N(4)-methylcytidine(1402) in 16S rRNA + S-adenosyl-L-homocysteine + H(+)</text>
        <dbReference type="Rhea" id="RHEA:42928"/>
        <dbReference type="Rhea" id="RHEA-COMP:10286"/>
        <dbReference type="Rhea" id="RHEA-COMP:10287"/>
        <dbReference type="ChEBI" id="CHEBI:15378"/>
        <dbReference type="ChEBI" id="CHEBI:57856"/>
        <dbReference type="ChEBI" id="CHEBI:59789"/>
        <dbReference type="ChEBI" id="CHEBI:74506"/>
        <dbReference type="ChEBI" id="CHEBI:82748"/>
        <dbReference type="EC" id="2.1.1.199"/>
    </reaction>
</comment>
<dbReference type="Proteomes" id="UP000035368">
    <property type="component" value="Chromosome"/>
</dbReference>
<organism evidence="9 10">
    <name type="scientific">Corynebacterium epidermidicanis</name>
    <dbReference type="NCBI Taxonomy" id="1050174"/>
    <lineage>
        <taxon>Bacteria</taxon>
        <taxon>Bacillati</taxon>
        <taxon>Actinomycetota</taxon>
        <taxon>Actinomycetes</taxon>
        <taxon>Mycobacteriales</taxon>
        <taxon>Corynebacteriaceae</taxon>
        <taxon>Corynebacterium</taxon>
    </lineage>
</organism>
<evidence type="ECO:0000256" key="3">
    <source>
        <dbReference type="ARBA" id="ARBA00022552"/>
    </source>
</evidence>
<dbReference type="RefSeq" id="WP_047240540.1">
    <property type="nucleotide sequence ID" value="NZ_CP011541.1"/>
</dbReference>
<keyword evidence="10" id="KW-1185">Reference proteome</keyword>
<dbReference type="PATRIC" id="fig|1050174.4.peg.1691"/>
<proteinExistence type="inferred from homology"/>
<evidence type="ECO:0000256" key="5">
    <source>
        <dbReference type="ARBA" id="ARBA00022679"/>
    </source>
</evidence>
<dbReference type="EC" id="2.1.1.199" evidence="7"/>
<dbReference type="OrthoDB" id="9806637at2"/>
<keyword evidence="4 7" id="KW-0489">Methyltransferase</keyword>
<gene>
    <name evidence="7 9" type="primary">rsmH</name>
    <name evidence="9" type="ORF">CEPID_08395</name>
</gene>
<evidence type="ECO:0000256" key="4">
    <source>
        <dbReference type="ARBA" id="ARBA00022603"/>
    </source>
</evidence>
<dbReference type="PANTHER" id="PTHR11265">
    <property type="entry name" value="S-ADENOSYL-METHYLTRANSFERASE MRAW"/>
    <property type="match status" value="1"/>
</dbReference>
<dbReference type="InterPro" id="IPR029063">
    <property type="entry name" value="SAM-dependent_MTases_sf"/>
</dbReference>
<evidence type="ECO:0000256" key="2">
    <source>
        <dbReference type="ARBA" id="ARBA00022490"/>
    </source>
</evidence>
<dbReference type="KEGG" id="cei:CEPID_08395"/>
<evidence type="ECO:0000313" key="9">
    <source>
        <dbReference type="EMBL" id="AKK03529.1"/>
    </source>
</evidence>
<dbReference type="GO" id="GO:0071424">
    <property type="term" value="F:rRNA (cytosine-N4-)-methyltransferase activity"/>
    <property type="evidence" value="ECO:0007669"/>
    <property type="project" value="UniProtKB-UniRule"/>
</dbReference>
<keyword evidence="3 7" id="KW-0698">rRNA processing</keyword>
<reference evidence="9 10" key="1">
    <citation type="submission" date="2015-05" db="EMBL/GenBank/DDBJ databases">
        <title>Complete genome sequence of Corynebacterium epidermidicanis DSM 45586, isolated from the skin of a dog suffering from pruritus.</title>
        <authorList>
            <person name="Ruckert C."/>
            <person name="Albersmeier A."/>
            <person name="Winkler A."/>
            <person name="Tauch A."/>
        </authorList>
    </citation>
    <scope>NUCLEOTIDE SEQUENCE [LARGE SCALE GENOMIC DNA]</scope>
    <source>
        <strain evidence="9 10">DSM 45586</strain>
    </source>
</reference>
<dbReference type="SUPFAM" id="SSF53335">
    <property type="entry name" value="S-adenosyl-L-methionine-dependent methyltransferases"/>
    <property type="match status" value="1"/>
</dbReference>
<dbReference type="Gene3D" id="1.10.150.170">
    <property type="entry name" value="Putative methyltransferase TM0872, insert domain"/>
    <property type="match status" value="1"/>
</dbReference>
<dbReference type="GO" id="GO:0005737">
    <property type="term" value="C:cytoplasm"/>
    <property type="evidence" value="ECO:0007669"/>
    <property type="project" value="UniProtKB-SubCell"/>
</dbReference>
<feature type="binding site" evidence="7">
    <location>
        <position position="87"/>
    </location>
    <ligand>
        <name>S-adenosyl-L-methionine</name>
        <dbReference type="ChEBI" id="CHEBI:59789"/>
    </ligand>
</feature>
<dbReference type="GO" id="GO:0070475">
    <property type="term" value="P:rRNA base methylation"/>
    <property type="evidence" value="ECO:0007669"/>
    <property type="project" value="UniProtKB-UniRule"/>
</dbReference>
<comment type="subcellular location">
    <subcellularLocation>
        <location evidence="7">Cytoplasm</location>
    </subcellularLocation>
</comment>
<feature type="binding site" evidence="7">
    <location>
        <position position="123"/>
    </location>
    <ligand>
        <name>S-adenosyl-L-methionine</name>
        <dbReference type="ChEBI" id="CHEBI:59789"/>
    </ligand>
</feature>
<evidence type="ECO:0000256" key="8">
    <source>
        <dbReference type="SAM" id="MobiDB-lite"/>
    </source>
</evidence>
<dbReference type="STRING" id="1050174.CEPID_08395"/>
<protein>
    <recommendedName>
        <fullName evidence="7">Ribosomal RNA small subunit methyltransferase H</fullName>
        <ecNumber evidence="7">2.1.1.199</ecNumber>
    </recommendedName>
    <alternativeName>
        <fullName evidence="7">16S rRNA m(4)C1402 methyltransferase</fullName>
    </alternativeName>
    <alternativeName>
        <fullName evidence="7">rRNA (cytosine-N(4)-)-methyltransferase RsmH</fullName>
    </alternativeName>
</protein>
<dbReference type="EMBL" id="CP011541">
    <property type="protein sequence ID" value="AKK03529.1"/>
    <property type="molecule type" value="Genomic_DNA"/>
</dbReference>
<dbReference type="InterPro" id="IPR002903">
    <property type="entry name" value="RsmH"/>
</dbReference>
<keyword evidence="2 7" id="KW-0963">Cytoplasm</keyword>
<keyword evidence="6 7" id="KW-0949">S-adenosyl-L-methionine</keyword>
<dbReference type="InterPro" id="IPR023397">
    <property type="entry name" value="SAM-dep_MeTrfase_MraW_recog"/>
</dbReference>
<feature type="binding site" evidence="7">
    <location>
        <position position="60"/>
    </location>
    <ligand>
        <name>S-adenosyl-L-methionine</name>
        <dbReference type="ChEBI" id="CHEBI:59789"/>
    </ligand>
</feature>
<sequence>MTTNEHGHIPVMRDRMAQLLQPAVDKLGEQAVIVDGTLGAGGHTEYFLQQFPKASVIGIDRDAQALADATRRLAAFPGRFVGVHTRFDGLGEAIDAGEGEIFDKVRAAGVAGALFDLGVSSMQLDQAERGFAYKVDAPLDMRMDPSRGITAADVLNTYSHGELAHVLKAYGDERFAGKIASAVLREREKEPFKNSARLVELLYATIPAATRRTGGHPAKRTFQALRVEVNGELDALANVIPVICDRLALGGRVVFMSYQSLEDKIVKKALAQLTTSKTPQGLPMDLPGTAAEFRLVTRGAETASEQEIDDNPRAAPVRVRAAERIATADGEENS</sequence>
<dbReference type="AlphaFoldDB" id="A0A0G3GQW5"/>
<name>A0A0G3GQW5_9CORY</name>
<feature type="binding site" evidence="7">
    <location>
        <begin position="41"/>
        <end position="43"/>
    </location>
    <ligand>
        <name>S-adenosyl-L-methionine</name>
        <dbReference type="ChEBI" id="CHEBI:59789"/>
    </ligand>
</feature>
<dbReference type="PIRSF" id="PIRSF004486">
    <property type="entry name" value="MraW"/>
    <property type="match status" value="1"/>
</dbReference>
<dbReference type="PANTHER" id="PTHR11265:SF0">
    <property type="entry name" value="12S RRNA N4-METHYLCYTIDINE METHYLTRANSFERASE"/>
    <property type="match status" value="1"/>
</dbReference>
<feature type="binding site" evidence="7">
    <location>
        <position position="116"/>
    </location>
    <ligand>
        <name>S-adenosyl-L-methionine</name>
        <dbReference type="ChEBI" id="CHEBI:59789"/>
    </ligand>
</feature>
<dbReference type="FunFam" id="1.10.150.170:FF:000001">
    <property type="entry name" value="Ribosomal RNA small subunit methyltransferase H"/>
    <property type="match status" value="1"/>
</dbReference>
<dbReference type="HAMAP" id="MF_01007">
    <property type="entry name" value="16SrRNA_methyltr_H"/>
    <property type="match status" value="1"/>
</dbReference>
<evidence type="ECO:0000256" key="6">
    <source>
        <dbReference type="ARBA" id="ARBA00022691"/>
    </source>
</evidence>
<accession>A0A0G3GQW5</accession>
<dbReference type="Pfam" id="PF01795">
    <property type="entry name" value="Methyltransf_5"/>
    <property type="match status" value="1"/>
</dbReference>
<keyword evidence="5 7" id="KW-0808">Transferase</keyword>
<dbReference type="SUPFAM" id="SSF81799">
    <property type="entry name" value="Putative methyltransferase TM0872, insert domain"/>
    <property type="match status" value="1"/>
</dbReference>
<feature type="region of interest" description="Disordered" evidence="8">
    <location>
        <begin position="297"/>
        <end position="316"/>
    </location>
</feature>